<evidence type="ECO:0000313" key="18">
    <source>
        <dbReference type="Proteomes" id="UP000225062"/>
    </source>
</evidence>
<dbReference type="Proteomes" id="UP000220045">
    <property type="component" value="Unassembled WGS sequence"/>
</dbReference>
<dbReference type="Proteomes" id="UP000223364">
    <property type="component" value="Unassembled WGS sequence"/>
</dbReference>
<reference evidence="1 12" key="1">
    <citation type="journal article" date="2015" name="Genome Announc.">
        <title>Next-Generation Whole-Genome Sequencing of Eight Strains of Bacillus cereus, Isolated from Food.</title>
        <authorList>
            <person name="Krawczyk A.O."/>
            <person name="de Jong A."/>
            <person name="Eijlander R.T."/>
            <person name="Berendsen E.M."/>
            <person name="Holsappel S."/>
            <person name="Wells-Bennik M.H."/>
            <person name="Kuipers O.P."/>
        </authorList>
    </citation>
    <scope>NUCLEOTIDE SEQUENCE [LARGE SCALE GENOMIC DNA]</scope>
    <source>
        <strain evidence="1 12">B4147</strain>
    </source>
</reference>
<evidence type="ECO:0000313" key="21">
    <source>
        <dbReference type="Proteomes" id="UP000306037"/>
    </source>
</evidence>
<evidence type="ECO:0000313" key="16">
    <source>
        <dbReference type="Proteomes" id="UP000223311"/>
    </source>
</evidence>
<accession>C2PMC3</accession>
<dbReference type="Proteomes" id="UP000196052">
    <property type="component" value="Unassembled WGS sequence"/>
</dbReference>
<dbReference type="InterPro" id="IPR012347">
    <property type="entry name" value="Ferritin-like"/>
</dbReference>
<name>A0A063CK35_9BACI</name>
<evidence type="ECO:0000313" key="10">
    <source>
        <dbReference type="EMBL" id="TKI97190.1"/>
    </source>
</evidence>
<evidence type="ECO:0000313" key="19">
    <source>
        <dbReference type="Proteomes" id="UP000239236"/>
    </source>
</evidence>
<accession>A0A2B5KX52</accession>
<evidence type="ECO:0000313" key="9">
    <source>
        <dbReference type="EMBL" id="TKH17476.1"/>
    </source>
</evidence>
<dbReference type="Proteomes" id="UP000035350">
    <property type="component" value="Unassembled WGS sequence"/>
</dbReference>
<evidence type="ECO:0008006" key="22">
    <source>
        <dbReference type="Google" id="ProtNLM"/>
    </source>
</evidence>
<reference evidence="1" key="3">
    <citation type="submission" date="2015-04" db="EMBL/GenBank/DDBJ databases">
        <authorList>
            <person name="Syromyatnikov M.Y."/>
            <person name="Popov V.N."/>
        </authorList>
    </citation>
    <scope>NUCLEOTIDE SEQUENCE</scope>
    <source>
        <strain evidence="1">B4147</strain>
    </source>
</reference>
<dbReference type="EMBL" id="PVRR01000004">
    <property type="protein sequence ID" value="PRT38753.1"/>
    <property type="molecule type" value="Genomic_DNA"/>
</dbReference>
<gene>
    <name evidence="1" type="ORF">B4147_5355</name>
    <name evidence="8" type="ORF">BC05F1_05758</name>
    <name evidence="2" type="ORF">BK730_01145</name>
    <name evidence="7" type="ORF">C6357_17455</name>
    <name evidence="3" type="ORF">CN684_18770</name>
    <name evidence="5" type="ORF">COF57_06780</name>
    <name evidence="6" type="ORF">COI74_01540</name>
    <name evidence="4" type="ORF">COL66_00590</name>
    <name evidence="9" type="ORF">FC694_08525</name>
    <name evidence="10" type="ORF">FC699_08320</name>
    <name evidence="11" type="ORF">QNH45_25790</name>
</gene>
<reference evidence="7 19" key="8">
    <citation type="submission" date="2018-03" db="EMBL/GenBank/DDBJ databases">
        <title>Genotypic and phenotypic analysis of antagonistic Bacillus spp. isolated from rhizosphere soil of plants in Tibet.</title>
        <authorList>
            <person name="Borriss R."/>
            <person name="Lasch P."/>
            <person name="Wu L."/>
            <person name="Wu H."/>
            <person name="Gao X."/>
        </authorList>
    </citation>
    <scope>NUCLEOTIDE SEQUENCE [LARGE SCALE GENOMIC DNA]</scope>
    <source>
        <strain evidence="7 19">NMSW16</strain>
    </source>
</reference>
<evidence type="ECO:0000313" key="17">
    <source>
        <dbReference type="Proteomes" id="UP000223364"/>
    </source>
</evidence>
<reference evidence="14" key="4">
    <citation type="submission" date="2016-08" db="EMBL/GenBank/DDBJ databases">
        <authorList>
            <person name="Loux V."/>
            <person name="Rue O."/>
        </authorList>
    </citation>
    <scope>NUCLEOTIDE SEQUENCE [LARGE SCALE GENOMIC DNA]</scope>
    <source>
        <strain evidence="14">INRA Bc05-F1</strain>
    </source>
</reference>
<dbReference type="EMBL" id="NUSP01000005">
    <property type="protein sequence ID" value="PHD62516.1"/>
    <property type="molecule type" value="Genomic_DNA"/>
</dbReference>
<reference evidence="20 21" key="9">
    <citation type="journal article" date="2019" name="Environ. Microbiol.">
        <title>An active ?-lactamase is a part of an orchestrated cell wall stress resistance network of Bacillus subtilis and related rhizosphere species.</title>
        <authorList>
            <person name="Bucher T."/>
            <person name="Keren-Paz A."/>
            <person name="Hausser J."/>
            <person name="Olender T."/>
            <person name="Cytryn E."/>
            <person name="Kolodkin-Gal I."/>
        </authorList>
    </citation>
    <scope>NUCLEOTIDE SEQUENCE [LARGE SCALE GENOMIC DNA]</scope>
    <source>
        <strain evidence="10 20">I5</strain>
        <strain evidence="9 21">I71</strain>
    </source>
</reference>
<keyword evidence="19" id="KW-1185">Reference proteome</keyword>
<dbReference type="EMBL" id="NVGE01000001">
    <property type="protein sequence ID" value="PFZ35285.1"/>
    <property type="molecule type" value="Genomic_DNA"/>
</dbReference>
<evidence type="ECO:0000313" key="13">
    <source>
        <dbReference type="Proteomes" id="UP000194945"/>
    </source>
</evidence>
<dbReference type="GeneID" id="301198152"/>
<reference evidence="8" key="5">
    <citation type="submission" date="2016-08" db="EMBL/GenBank/DDBJ databases">
        <authorList>
            <person name="Seilhamer J.J."/>
        </authorList>
    </citation>
    <scope>NUCLEOTIDE SEQUENCE [LARGE SCALE GENOMIC DNA]</scope>
    <source>
        <strain evidence="8">INRA Bc05-F1</strain>
    </source>
</reference>
<organism evidence="2 13">
    <name type="scientific">Bacillus wiedmannii</name>
    <dbReference type="NCBI Taxonomy" id="1890302"/>
    <lineage>
        <taxon>Bacteria</taxon>
        <taxon>Bacillati</taxon>
        <taxon>Bacillota</taxon>
        <taxon>Bacilli</taxon>
        <taxon>Bacillales</taxon>
        <taxon>Bacillaceae</taxon>
        <taxon>Bacillus</taxon>
        <taxon>Bacillus cereus group</taxon>
    </lineage>
</organism>
<reference evidence="11" key="10">
    <citation type="submission" date="2023-05" db="EMBL/GenBank/DDBJ databases">
        <title>Comparative genomics of Bacillaceae isolates and their secondary metabolite potential.</title>
        <authorList>
            <person name="Song L."/>
            <person name="Nielsen L.J."/>
            <person name="Mohite O."/>
            <person name="Xu X."/>
            <person name="Weber T."/>
            <person name="Kovacs A.T."/>
        </authorList>
    </citation>
    <scope>NUCLEOTIDE SEQUENCE</scope>
    <source>
        <strain evidence="11">LN15</strain>
    </source>
</reference>
<accession>A0A063CK35</accession>
<dbReference type="Proteomes" id="UP000305222">
    <property type="component" value="Unassembled WGS sequence"/>
</dbReference>
<dbReference type="AlphaFoldDB" id="A0A063CK35"/>
<accession>A0A2C9YLC6</accession>
<evidence type="ECO:0000313" key="14">
    <source>
        <dbReference type="Proteomes" id="UP000196052"/>
    </source>
</evidence>
<dbReference type="EMBL" id="SZOM01000058">
    <property type="protein sequence ID" value="TKH17476.1"/>
    <property type="molecule type" value="Genomic_DNA"/>
</dbReference>
<evidence type="ECO:0000313" key="1">
    <source>
        <dbReference type="EMBL" id="KKZ91543.1"/>
    </source>
</evidence>
<dbReference type="Proteomes" id="UP000225062">
    <property type="component" value="Unassembled WGS sequence"/>
</dbReference>
<evidence type="ECO:0000313" key="12">
    <source>
        <dbReference type="Proteomes" id="UP000035350"/>
    </source>
</evidence>
<dbReference type="Proteomes" id="UP000306037">
    <property type="component" value="Unassembled WGS sequence"/>
</dbReference>
<dbReference type="Gene3D" id="1.20.1260.10">
    <property type="match status" value="1"/>
</dbReference>
<dbReference type="EMBL" id="NFDE01000002">
    <property type="protein sequence ID" value="OTX97723.1"/>
    <property type="molecule type" value="Genomic_DNA"/>
</dbReference>
<dbReference type="EMBL" id="FMBE01000017">
    <property type="protein sequence ID" value="SCC66011.1"/>
    <property type="molecule type" value="Genomic_DNA"/>
</dbReference>
<dbReference type="Proteomes" id="UP000223311">
    <property type="component" value="Unassembled WGS sequence"/>
</dbReference>
<dbReference type="Proteomes" id="UP000194945">
    <property type="component" value="Unassembled WGS sequence"/>
</dbReference>
<dbReference type="RefSeq" id="WP_001180555.1">
    <property type="nucleotide sequence ID" value="NZ_CABMIE010000020.1"/>
</dbReference>
<dbReference type="Proteomes" id="UP001178303">
    <property type="component" value="Chromosome"/>
</dbReference>
<evidence type="ECO:0000313" key="3">
    <source>
        <dbReference type="EMBL" id="PEJ05692.1"/>
    </source>
</evidence>
<dbReference type="EMBL" id="NUEL01000031">
    <property type="protein sequence ID" value="PEJ05692.1"/>
    <property type="molecule type" value="Genomic_DNA"/>
</dbReference>
<reference evidence="15 16" key="7">
    <citation type="submission" date="2017-09" db="EMBL/GenBank/DDBJ databases">
        <title>Large-scale bioinformatics analysis of Bacillus genomes uncovers conserved roles of natural products in bacterial physiology.</title>
        <authorList>
            <consortium name="Agbiome Team Llc"/>
            <person name="Bleich R.M."/>
            <person name="Grubbs K.J."/>
            <person name="Santa Maria K.C."/>
            <person name="Allen S.E."/>
            <person name="Farag S."/>
            <person name="Shank E.A."/>
            <person name="Bowers A."/>
        </authorList>
    </citation>
    <scope>NUCLEOTIDE SEQUENCE [LARGE SCALE GENOMIC DNA]</scope>
    <source>
        <strain evidence="3 15">AFS004017</strain>
        <strain evidence="6 18">AFS032503</strain>
        <strain evidence="5 17">AFS044295</strain>
        <strain evidence="4 16">AFS080080</strain>
    </source>
</reference>
<dbReference type="eggNOG" id="ENOG503344G">
    <property type="taxonomic scope" value="Bacteria"/>
</dbReference>
<protein>
    <recommendedName>
        <fullName evidence="22">Spore coat protein</fullName>
    </recommendedName>
</protein>
<dbReference type="EMBL" id="LCYN01000032">
    <property type="protein sequence ID" value="KKZ91543.1"/>
    <property type="molecule type" value="Genomic_DNA"/>
</dbReference>
<evidence type="ECO:0000313" key="20">
    <source>
        <dbReference type="Proteomes" id="UP000305222"/>
    </source>
</evidence>
<evidence type="ECO:0000313" key="15">
    <source>
        <dbReference type="Proteomes" id="UP000220045"/>
    </source>
</evidence>
<evidence type="ECO:0000313" key="11">
    <source>
        <dbReference type="EMBL" id="WHY28841.1"/>
    </source>
</evidence>
<evidence type="ECO:0000313" key="4">
    <source>
        <dbReference type="EMBL" id="PFZ35285.1"/>
    </source>
</evidence>
<evidence type="ECO:0000313" key="7">
    <source>
        <dbReference type="EMBL" id="PRT38753.1"/>
    </source>
</evidence>
<proteinExistence type="predicted"/>
<dbReference type="EMBL" id="CP126099">
    <property type="protein sequence ID" value="WHY28841.1"/>
    <property type="molecule type" value="Genomic_DNA"/>
</dbReference>
<evidence type="ECO:0000313" key="5">
    <source>
        <dbReference type="EMBL" id="PHD62516.1"/>
    </source>
</evidence>
<evidence type="ECO:0000313" key="6">
    <source>
        <dbReference type="EMBL" id="PHG24745.1"/>
    </source>
</evidence>
<dbReference type="SMR" id="A0A063CK35"/>
<dbReference type="PATRIC" id="fig|1396.419.peg.1839"/>
<reference evidence="12" key="2">
    <citation type="submission" date="2015-04" db="EMBL/GenBank/DDBJ databases">
        <title>Draft Genome Sequences of Eight Spore-Forming Food Isolates of Bacillus cereus Genome sequencing.</title>
        <authorList>
            <person name="Krawcyk A.O."/>
            <person name="de Jong A."/>
            <person name="Eijlander R.T."/>
            <person name="Berendsen E.M."/>
            <person name="Holsappel S."/>
            <person name="Wells-Bennik M."/>
            <person name="Kuipers O.P."/>
        </authorList>
    </citation>
    <scope>NUCLEOTIDE SEQUENCE [LARGE SCALE GENOMIC DNA]</scope>
    <source>
        <strain evidence="12">B4147</strain>
    </source>
</reference>
<evidence type="ECO:0000313" key="2">
    <source>
        <dbReference type="EMBL" id="OTX97723.1"/>
    </source>
</evidence>
<dbReference type="Proteomes" id="UP000239236">
    <property type="component" value="Unassembled WGS sequence"/>
</dbReference>
<dbReference type="EMBL" id="SZON01000249">
    <property type="protein sequence ID" value="TKI97190.1"/>
    <property type="molecule type" value="Genomic_DNA"/>
</dbReference>
<sequence length="61" mass="7012">MQNLTELEVENLRHLIGGHATIINKLEQYAQTCTDPQLKQMLQKDAQDARNTKQQLMTFLG</sequence>
<evidence type="ECO:0000313" key="8">
    <source>
        <dbReference type="EMBL" id="SCC66011.1"/>
    </source>
</evidence>
<reference evidence="2 13" key="6">
    <citation type="submission" date="2016-10" db="EMBL/GenBank/DDBJ databases">
        <title>Comparative genomics of Bacillus thuringiensis reveals a path to pathogens against multiple invertebrate hosts.</title>
        <authorList>
            <person name="Zheng J."/>
            <person name="Gao Q."/>
            <person name="Liu H."/>
            <person name="Peng D."/>
            <person name="Ruan L."/>
            <person name="Sun M."/>
        </authorList>
    </citation>
    <scope>NUCLEOTIDE SEQUENCE [LARGE SCALE GENOMIC DNA]</scope>
    <source>
        <strain evidence="2">BGSC 4BK1</strain>
    </source>
</reference>
<dbReference type="EMBL" id="NUUI01000003">
    <property type="protein sequence ID" value="PHG24745.1"/>
    <property type="molecule type" value="Genomic_DNA"/>
</dbReference>